<name>A0A8S2DUU6_9BILA</name>
<dbReference type="InterPro" id="IPR006201">
    <property type="entry name" value="Neur_channel"/>
</dbReference>
<comment type="caution">
    <text evidence="4">The sequence shown here is derived from an EMBL/GenBank/DDBJ whole genome shotgun (WGS) entry which is preliminary data.</text>
</comment>
<accession>A0A8S2DUU6</accession>
<dbReference type="PANTHER" id="PTHR18945">
    <property type="entry name" value="NEUROTRANSMITTER GATED ION CHANNEL"/>
    <property type="match status" value="1"/>
</dbReference>
<feature type="compositionally biased region" description="Polar residues" evidence="2">
    <location>
        <begin position="424"/>
        <end position="438"/>
    </location>
</feature>
<evidence type="ECO:0000313" key="6">
    <source>
        <dbReference type="Proteomes" id="UP000677228"/>
    </source>
</evidence>
<reference evidence="4" key="1">
    <citation type="submission" date="2021-02" db="EMBL/GenBank/DDBJ databases">
        <authorList>
            <person name="Nowell W R."/>
        </authorList>
    </citation>
    <scope>NUCLEOTIDE SEQUENCE</scope>
</reference>
<dbReference type="Gene3D" id="1.20.58.390">
    <property type="entry name" value="Neurotransmitter-gated ion-channel transmembrane domain"/>
    <property type="match status" value="1"/>
</dbReference>
<evidence type="ECO:0000256" key="1">
    <source>
        <dbReference type="ARBA" id="ARBA00004141"/>
    </source>
</evidence>
<dbReference type="InterPro" id="IPR038050">
    <property type="entry name" value="Neuro_actylchol_rec"/>
</dbReference>
<evidence type="ECO:0000256" key="2">
    <source>
        <dbReference type="SAM" id="MobiDB-lite"/>
    </source>
</evidence>
<keyword evidence="3" id="KW-0812">Transmembrane</keyword>
<dbReference type="Proteomes" id="UP000677228">
    <property type="component" value="Unassembled WGS sequence"/>
</dbReference>
<dbReference type="InterPro" id="IPR036734">
    <property type="entry name" value="Neur_chan_lig-bd_sf"/>
</dbReference>
<feature type="transmembrane region" description="Helical" evidence="3">
    <location>
        <begin position="256"/>
        <end position="278"/>
    </location>
</feature>
<dbReference type="SUPFAM" id="SSF90112">
    <property type="entry name" value="Neurotransmitter-gated ion-channel transmembrane pore"/>
    <property type="match status" value="1"/>
</dbReference>
<evidence type="ECO:0000256" key="3">
    <source>
        <dbReference type="SAM" id="Phobius"/>
    </source>
</evidence>
<dbReference type="InterPro" id="IPR036719">
    <property type="entry name" value="Neuro-gated_channel_TM_sf"/>
</dbReference>
<dbReference type="Proteomes" id="UP000682733">
    <property type="component" value="Unassembled WGS sequence"/>
</dbReference>
<evidence type="ECO:0000313" key="4">
    <source>
        <dbReference type="EMBL" id="CAF0987713.1"/>
    </source>
</evidence>
<comment type="subcellular location">
    <subcellularLocation>
        <location evidence="1">Membrane</location>
        <topology evidence="1">Multi-pass membrane protein</topology>
    </subcellularLocation>
</comment>
<evidence type="ECO:0000313" key="5">
    <source>
        <dbReference type="EMBL" id="CAF3757918.1"/>
    </source>
</evidence>
<sequence>MRLFRTKQSRTLDHICNDKSTEATAITIKTKLSNLTKIVRIRLIFVRIGEIDTLNERYQAEACIEARWTDTAIVLSTLDLTSQQEQQLAEGKTIRITDLNSTIHWTPELFIENAIGQIGEQAKWFTIKKLDQPLTCALATISTTLNIEICEHRRINGVFWEKLELNHFPADVQDLTISLTTHHYVEHVILKEDENLSSGVNREAFVDQQEWILYEHVATDRREIKEEYSLEEESLEQRKHPVFSVTCRAARRPLYYYWNGFCLIFLITVCSFCIFAIPPQHPQNRIQTTCTLLLTSITFRWVVNRSLPTISYLTTLDKYAIVSIMILVLMCIWHSIIGHITFLTQNDPRMVIKSILIDRYIFIALVIIYCIIHVALVIWLFNVPYRRRREMERLDHEYMIKLRNKCKTVANIIKVTNQIRRPTNGLSNSLSANDSTRSSSDDGGVIPPHDIIHPSIMMTVSKENIQPYNQNQDSVIISDSHMIVPVNNSRQKIQDILLREQDDDYYDHHNDINDERKNTCVQPVREPVSVQDQPRTHLFKRN</sequence>
<keyword evidence="3" id="KW-0472">Membrane</keyword>
<dbReference type="EMBL" id="CAJOBA010005913">
    <property type="protein sequence ID" value="CAF3757918.1"/>
    <property type="molecule type" value="Genomic_DNA"/>
</dbReference>
<feature type="transmembrane region" description="Helical" evidence="3">
    <location>
        <begin position="284"/>
        <end position="303"/>
    </location>
</feature>
<dbReference type="GO" id="GO:0004888">
    <property type="term" value="F:transmembrane signaling receptor activity"/>
    <property type="evidence" value="ECO:0007669"/>
    <property type="project" value="InterPro"/>
</dbReference>
<proteinExistence type="predicted"/>
<dbReference type="GO" id="GO:0005230">
    <property type="term" value="F:extracellular ligand-gated monoatomic ion channel activity"/>
    <property type="evidence" value="ECO:0007669"/>
    <property type="project" value="InterPro"/>
</dbReference>
<feature type="region of interest" description="Disordered" evidence="2">
    <location>
        <begin position="424"/>
        <end position="446"/>
    </location>
</feature>
<protein>
    <submittedName>
        <fullName evidence="4">Uncharacterized protein</fullName>
    </submittedName>
</protein>
<organism evidence="4 6">
    <name type="scientific">Didymodactylos carnosus</name>
    <dbReference type="NCBI Taxonomy" id="1234261"/>
    <lineage>
        <taxon>Eukaryota</taxon>
        <taxon>Metazoa</taxon>
        <taxon>Spiralia</taxon>
        <taxon>Gnathifera</taxon>
        <taxon>Rotifera</taxon>
        <taxon>Eurotatoria</taxon>
        <taxon>Bdelloidea</taxon>
        <taxon>Philodinida</taxon>
        <taxon>Philodinidae</taxon>
        <taxon>Didymodactylos</taxon>
    </lineage>
</organism>
<keyword evidence="3" id="KW-1133">Transmembrane helix</keyword>
<feature type="transmembrane region" description="Helical" evidence="3">
    <location>
        <begin position="319"/>
        <end position="340"/>
    </location>
</feature>
<dbReference type="AlphaFoldDB" id="A0A8S2DUU6"/>
<dbReference type="EMBL" id="CAJNOK010005906">
    <property type="protein sequence ID" value="CAF0987713.1"/>
    <property type="molecule type" value="Genomic_DNA"/>
</dbReference>
<feature type="transmembrane region" description="Helical" evidence="3">
    <location>
        <begin position="360"/>
        <end position="381"/>
    </location>
</feature>
<gene>
    <name evidence="4" type="ORF">OVA965_LOCUS13912</name>
    <name evidence="5" type="ORF">TMI583_LOCUS13915</name>
</gene>
<dbReference type="Gene3D" id="2.70.170.10">
    <property type="entry name" value="Neurotransmitter-gated ion-channel ligand-binding domain"/>
    <property type="match status" value="1"/>
</dbReference>
<dbReference type="GO" id="GO:0016020">
    <property type="term" value="C:membrane"/>
    <property type="evidence" value="ECO:0007669"/>
    <property type="project" value="UniProtKB-SubCell"/>
</dbReference>